<keyword evidence="4" id="KW-1185">Reference proteome</keyword>
<comment type="subcellular location">
    <subcellularLocation>
        <location evidence="1">Nucleus</location>
    </subcellularLocation>
    <subcellularLocation>
        <location evidence="1">Cytoplasm</location>
    </subcellularLocation>
    <text evidence="1">Shuttles between the nucleus and the cytoplasm.</text>
</comment>
<dbReference type="GO" id="GO:0005643">
    <property type="term" value="C:nuclear pore"/>
    <property type="evidence" value="ECO:0007669"/>
    <property type="project" value="TreeGrafter"/>
</dbReference>
<reference evidence="3" key="1">
    <citation type="submission" date="2020-10" db="EMBL/GenBank/DDBJ databases">
        <authorList>
            <person name="Kikuchi T."/>
        </authorList>
    </citation>
    <scope>NUCLEOTIDE SEQUENCE</scope>
    <source>
        <strain evidence="3">NKZ352</strain>
    </source>
</reference>
<dbReference type="GO" id="GO:0000049">
    <property type="term" value="F:tRNA binding"/>
    <property type="evidence" value="ECO:0007669"/>
    <property type="project" value="UniProtKB-UniRule"/>
</dbReference>
<gene>
    <name evidence="3" type="ORF">CAUJ_LOCUS6666</name>
</gene>
<comment type="caution">
    <text evidence="3">The sequence shown here is derived from an EMBL/GenBank/DDBJ whole genome shotgun (WGS) entry which is preliminary data.</text>
</comment>
<proteinExistence type="inferred from homology"/>
<dbReference type="InterPro" id="IPR016024">
    <property type="entry name" value="ARM-type_fold"/>
</dbReference>
<protein>
    <recommendedName>
        <fullName evidence="1">Exportin-T</fullName>
    </recommendedName>
    <alternativeName>
        <fullName evidence="1">Exportin(tRNA)</fullName>
    </alternativeName>
    <alternativeName>
        <fullName evidence="1">tRNA exportin</fullName>
    </alternativeName>
</protein>
<evidence type="ECO:0000313" key="3">
    <source>
        <dbReference type="EMBL" id="CAD6190747.1"/>
    </source>
</evidence>
<accession>A0A8S1H5Q0</accession>
<evidence type="ECO:0000259" key="2">
    <source>
        <dbReference type="Pfam" id="PF19282"/>
    </source>
</evidence>
<feature type="domain" description="Exportin-T C-terminal" evidence="2">
    <location>
        <begin position="100"/>
        <end position="563"/>
    </location>
</feature>
<keyword evidence="1" id="KW-0820">tRNA-binding</keyword>
<dbReference type="InterPro" id="IPR045546">
    <property type="entry name" value="Exportin-T_C"/>
</dbReference>
<dbReference type="GO" id="GO:0016363">
    <property type="term" value="C:nuclear matrix"/>
    <property type="evidence" value="ECO:0007669"/>
    <property type="project" value="TreeGrafter"/>
</dbReference>
<dbReference type="GO" id="GO:0071528">
    <property type="term" value="P:tRNA re-export from nucleus"/>
    <property type="evidence" value="ECO:0007669"/>
    <property type="project" value="UniProtKB-UniRule"/>
</dbReference>
<dbReference type="EMBL" id="CAJGYM010000017">
    <property type="protein sequence ID" value="CAD6190747.1"/>
    <property type="molecule type" value="Genomic_DNA"/>
</dbReference>
<dbReference type="SUPFAM" id="SSF48371">
    <property type="entry name" value="ARM repeat"/>
    <property type="match status" value="1"/>
</dbReference>
<dbReference type="GO" id="GO:0031267">
    <property type="term" value="F:small GTPase binding"/>
    <property type="evidence" value="ECO:0007669"/>
    <property type="project" value="InterPro"/>
</dbReference>
<keyword evidence="1" id="KW-0694">RNA-binding</keyword>
<dbReference type="PANTHER" id="PTHR15952">
    <property type="entry name" value="EXPORTIN-T/LOS1"/>
    <property type="match status" value="1"/>
</dbReference>
<dbReference type="Proteomes" id="UP000835052">
    <property type="component" value="Unassembled WGS sequence"/>
</dbReference>
<dbReference type="Gene3D" id="1.25.10.10">
    <property type="entry name" value="Leucine-rich Repeat Variant"/>
    <property type="match status" value="1"/>
</dbReference>
<dbReference type="Pfam" id="PF19282">
    <property type="entry name" value="Exportin-T"/>
    <property type="match status" value="1"/>
</dbReference>
<dbReference type="PANTHER" id="PTHR15952:SF11">
    <property type="entry name" value="EXPORTIN-T"/>
    <property type="match status" value="1"/>
</dbReference>
<comment type="function">
    <text evidence="1">tRNA nucleus export receptor which facilitates tRNA translocation across the nuclear pore complex.</text>
</comment>
<keyword evidence="1" id="KW-0813">Transport</keyword>
<name>A0A8S1H5Q0_9PELO</name>
<dbReference type="InterPro" id="IPR011989">
    <property type="entry name" value="ARM-like"/>
</dbReference>
<evidence type="ECO:0000256" key="1">
    <source>
        <dbReference type="RuleBase" id="RU366037"/>
    </source>
</evidence>
<dbReference type="InterPro" id="IPR040017">
    <property type="entry name" value="XPOT"/>
</dbReference>
<evidence type="ECO:0000313" key="4">
    <source>
        <dbReference type="Proteomes" id="UP000835052"/>
    </source>
</evidence>
<keyword evidence="1" id="KW-0963">Cytoplasm</keyword>
<dbReference type="GO" id="GO:0005737">
    <property type="term" value="C:cytoplasm"/>
    <property type="evidence" value="ECO:0007669"/>
    <property type="project" value="UniProtKB-SubCell"/>
</dbReference>
<organism evidence="3 4">
    <name type="scientific">Caenorhabditis auriculariae</name>
    <dbReference type="NCBI Taxonomy" id="2777116"/>
    <lineage>
        <taxon>Eukaryota</taxon>
        <taxon>Metazoa</taxon>
        <taxon>Ecdysozoa</taxon>
        <taxon>Nematoda</taxon>
        <taxon>Chromadorea</taxon>
        <taxon>Rhabditida</taxon>
        <taxon>Rhabditina</taxon>
        <taxon>Rhabditomorpha</taxon>
        <taxon>Rhabditoidea</taxon>
        <taxon>Rhabditidae</taxon>
        <taxon>Peloderinae</taxon>
        <taxon>Caenorhabditis</taxon>
    </lineage>
</organism>
<comment type="similarity">
    <text evidence="1">Belongs to the exportin family.</text>
</comment>
<dbReference type="OrthoDB" id="26399at2759"/>
<keyword evidence="1" id="KW-0539">Nucleus</keyword>
<sequence>MTRFSGVSSGCSDSRLCWLNANSILEEDQKRVLAELAALTEPELAVLNNSNPELSELSIDVLKAYLSFLIRNGSENEQLSRRVIELAFSKYIMGEGMNIDGDGEDETEFVEYRKDLRSLLNVIGTKRPELVLLALEPWTAKATASGGAQIPINQIEALLQIVFSLHEIIPSNLLQSPREGVSERACRLPLAILENLVLDGRSTTVHVVYFELACRYERLLAQNPQPAVPLIAAAFLDERGIAIPAVNVRTRIVYLFCRFVKAHKVVLSPLVSEVVKRLAPLLAVAPESENSSALSSDDQAYIFEATATLIVFGELDVELKSQYFGELASTLAIKFEAAVTELSVARSQSAKEEELKILQFMSNIIAYCSRMSKAFNNVQSMKSCNCVDVYLKLLKLFLSNLNAANVFILESVRQFAHRLVVCLEAELLPYLREIFEKLAEASTDLDTMNHLMIFCHQTVAKYKKDILTSGVDIGNVLVTAARFSMQEQENIVPAKDDSQRALVYVQRSFVQLLHAVIVNDCWPALQNSNGLLDGLLETTMRLAMSGDQTSQKLALATLARATQKSPAWSQRTLRVALEVPALPHITPSDAGSTLVVHEACATLLTLFGSDPTGFSQAVRELLPSPFSDQLINALSTLKGKNLDKEVMNMYVQLKSRQQQQRQQIA</sequence>
<dbReference type="AlphaFoldDB" id="A0A8S1H5Q0"/>